<accession>A0A1I7SRA6</accession>
<dbReference type="EMBL" id="CAJFDI010000003">
    <property type="protein sequence ID" value="CAD5222694.1"/>
    <property type="molecule type" value="Genomic_DNA"/>
</dbReference>
<dbReference type="Proteomes" id="UP000095284">
    <property type="component" value="Unplaced"/>
</dbReference>
<sequence>MKLCFWILLTLTSQYLVDSAITLLVKDYGVETLATLSFGSNAEEHSLEVLLNSPEIALIDQQCTNTYGVCKEHCKNDVFCRLYCSPMCCIPPEVRKKRCEEDEVHREGFSHNTSTLKILREYWKSPYDLAVGVWVEDQVRLKESDTDIGRTKFALKVVSALYRDELIASIYGELGFGRHPEKRNLLLTMLDRGIIKQPVLSMVYRRNADAKYIFGEFNEEFCHSQRHAVDAVGSHEWMFDANAAEFFDYKSSGRPFRIILRSTGFVHMPRNFVSSLEALNFAPIYKPLAIMALLHLVVFAMPTTWSGLWAGGVLCGLGL</sequence>
<dbReference type="SMR" id="A0A1I7SRA6"/>
<evidence type="ECO:0000313" key="3">
    <source>
        <dbReference type="Proteomes" id="UP000095284"/>
    </source>
</evidence>
<feature type="chain" id="PRO_5035399923" evidence="1">
    <location>
        <begin position="20"/>
        <end position="319"/>
    </location>
</feature>
<dbReference type="SUPFAM" id="SSF50630">
    <property type="entry name" value="Acid proteases"/>
    <property type="match status" value="1"/>
</dbReference>
<dbReference type="Proteomes" id="UP000659654">
    <property type="component" value="Unassembled WGS sequence"/>
</dbReference>
<dbReference type="Gene3D" id="2.40.70.10">
    <property type="entry name" value="Acid Proteases"/>
    <property type="match status" value="1"/>
</dbReference>
<dbReference type="OrthoDB" id="5911585at2759"/>
<reference evidence="2" key="2">
    <citation type="submission" date="2020-09" db="EMBL/GenBank/DDBJ databases">
        <authorList>
            <person name="Kikuchi T."/>
        </authorList>
    </citation>
    <scope>NUCLEOTIDE SEQUENCE</scope>
    <source>
        <strain evidence="2">Ka4C1</strain>
    </source>
</reference>
<dbReference type="WBParaSite" id="BXY_1557000.1">
    <property type="protein sequence ID" value="BXY_1557000.1"/>
    <property type="gene ID" value="BXY_1557000"/>
</dbReference>
<dbReference type="Proteomes" id="UP000582659">
    <property type="component" value="Unassembled WGS sequence"/>
</dbReference>
<dbReference type="AlphaFoldDB" id="A0A1I7SRA6"/>
<reference evidence="5" key="1">
    <citation type="submission" date="2016-11" db="UniProtKB">
        <authorList>
            <consortium name="WormBaseParasite"/>
        </authorList>
    </citation>
    <scope>IDENTIFICATION</scope>
</reference>
<evidence type="ECO:0000256" key="1">
    <source>
        <dbReference type="SAM" id="SignalP"/>
    </source>
</evidence>
<evidence type="ECO:0000313" key="4">
    <source>
        <dbReference type="Proteomes" id="UP000659654"/>
    </source>
</evidence>
<gene>
    <name evidence="2" type="ORF">BXYJ_LOCUS7607</name>
</gene>
<keyword evidence="4" id="KW-1185">Reference proteome</keyword>
<keyword evidence="1" id="KW-0732">Signal</keyword>
<dbReference type="EMBL" id="CAJFCV020000003">
    <property type="protein sequence ID" value="CAG9111052.1"/>
    <property type="molecule type" value="Genomic_DNA"/>
</dbReference>
<organism evidence="3 5">
    <name type="scientific">Bursaphelenchus xylophilus</name>
    <name type="common">Pinewood nematode worm</name>
    <name type="synonym">Aphelenchoides xylophilus</name>
    <dbReference type="NCBI Taxonomy" id="6326"/>
    <lineage>
        <taxon>Eukaryota</taxon>
        <taxon>Metazoa</taxon>
        <taxon>Ecdysozoa</taxon>
        <taxon>Nematoda</taxon>
        <taxon>Chromadorea</taxon>
        <taxon>Rhabditida</taxon>
        <taxon>Tylenchina</taxon>
        <taxon>Tylenchomorpha</taxon>
        <taxon>Aphelenchoidea</taxon>
        <taxon>Aphelenchoididae</taxon>
        <taxon>Bursaphelenchus</taxon>
    </lineage>
</organism>
<name>A0A1I7SRA6_BURXY</name>
<feature type="signal peptide" evidence="1">
    <location>
        <begin position="1"/>
        <end position="19"/>
    </location>
</feature>
<evidence type="ECO:0000313" key="2">
    <source>
        <dbReference type="EMBL" id="CAD5222694.1"/>
    </source>
</evidence>
<protein>
    <submittedName>
        <fullName evidence="2">(pine wood nematode) hypothetical protein</fullName>
    </submittedName>
</protein>
<dbReference type="InterPro" id="IPR021109">
    <property type="entry name" value="Peptidase_aspartic_dom_sf"/>
</dbReference>
<proteinExistence type="predicted"/>
<evidence type="ECO:0000313" key="5">
    <source>
        <dbReference type="WBParaSite" id="BXY_1557000.1"/>
    </source>
</evidence>